<evidence type="ECO:0000256" key="1">
    <source>
        <dbReference type="ARBA" id="ARBA00004651"/>
    </source>
</evidence>
<organism evidence="8 9">
    <name type="scientific">Ancylobacter tetraedralis</name>
    <dbReference type="NCBI Taxonomy" id="217068"/>
    <lineage>
        <taxon>Bacteria</taxon>
        <taxon>Pseudomonadati</taxon>
        <taxon>Pseudomonadota</taxon>
        <taxon>Alphaproteobacteria</taxon>
        <taxon>Hyphomicrobiales</taxon>
        <taxon>Xanthobacteraceae</taxon>
        <taxon>Ancylobacter</taxon>
    </lineage>
</organism>
<evidence type="ECO:0000256" key="6">
    <source>
        <dbReference type="ARBA" id="ARBA00023136"/>
    </source>
</evidence>
<keyword evidence="3" id="KW-1003">Cell membrane</keyword>
<feature type="transmembrane region" description="Helical" evidence="7">
    <location>
        <begin position="118"/>
        <end position="143"/>
    </location>
</feature>
<feature type="transmembrane region" description="Helical" evidence="7">
    <location>
        <begin position="88"/>
        <end position="106"/>
    </location>
</feature>
<dbReference type="InterPro" id="IPR003317">
    <property type="entry name" value="Cyt-d_oxidase_su2"/>
</dbReference>
<gene>
    <name evidence="8" type="ORF">FHS55_000314</name>
</gene>
<evidence type="ECO:0000256" key="3">
    <source>
        <dbReference type="ARBA" id="ARBA00022475"/>
    </source>
</evidence>
<accession>A0A839Z6L7</accession>
<keyword evidence="9" id="KW-1185">Reference proteome</keyword>
<dbReference type="PANTHER" id="PTHR43141">
    <property type="entry name" value="CYTOCHROME BD2 SUBUNIT II"/>
    <property type="match status" value="1"/>
</dbReference>
<feature type="transmembrane region" description="Helical" evidence="7">
    <location>
        <begin position="12"/>
        <end position="43"/>
    </location>
</feature>
<dbReference type="Pfam" id="PF02322">
    <property type="entry name" value="Cyt_bd_oxida_II"/>
    <property type="match status" value="1"/>
</dbReference>
<dbReference type="RefSeq" id="WP_210286812.1">
    <property type="nucleotide sequence ID" value="NZ_JACICD010000001.1"/>
</dbReference>
<evidence type="ECO:0000256" key="2">
    <source>
        <dbReference type="ARBA" id="ARBA00007543"/>
    </source>
</evidence>
<dbReference type="GO" id="GO:0009055">
    <property type="term" value="F:electron transfer activity"/>
    <property type="evidence" value="ECO:0007669"/>
    <property type="project" value="TreeGrafter"/>
</dbReference>
<dbReference type="GO" id="GO:0005886">
    <property type="term" value="C:plasma membrane"/>
    <property type="evidence" value="ECO:0007669"/>
    <property type="project" value="UniProtKB-SubCell"/>
</dbReference>
<reference evidence="8 9" key="1">
    <citation type="submission" date="2020-08" db="EMBL/GenBank/DDBJ databases">
        <title>Genomic Encyclopedia of Type Strains, Phase IV (KMG-IV): sequencing the most valuable type-strain genomes for metagenomic binning, comparative biology and taxonomic classification.</title>
        <authorList>
            <person name="Goeker M."/>
        </authorList>
    </citation>
    <scope>NUCLEOTIDE SEQUENCE [LARGE SCALE GENOMIC DNA]</scope>
    <source>
        <strain evidence="8 9">DSM 5895</strain>
    </source>
</reference>
<name>A0A839Z6L7_9HYPH</name>
<keyword evidence="5 7" id="KW-1133">Transmembrane helix</keyword>
<evidence type="ECO:0000313" key="8">
    <source>
        <dbReference type="EMBL" id="MBB3769728.1"/>
    </source>
</evidence>
<evidence type="ECO:0000313" key="9">
    <source>
        <dbReference type="Proteomes" id="UP000533469"/>
    </source>
</evidence>
<comment type="similarity">
    <text evidence="2">Belongs to the cytochrome ubiquinol oxidase subunit 2 family.</text>
</comment>
<proteinExistence type="inferred from homology"/>
<feature type="transmembrane region" description="Helical" evidence="7">
    <location>
        <begin position="234"/>
        <end position="253"/>
    </location>
</feature>
<keyword evidence="8" id="KW-0560">Oxidoreductase</keyword>
<comment type="subcellular location">
    <subcellularLocation>
        <location evidence="1">Cell membrane</location>
        <topology evidence="1">Multi-pass membrane protein</topology>
    </subcellularLocation>
</comment>
<comment type="caution">
    <text evidence="8">The sequence shown here is derived from an EMBL/GenBank/DDBJ whole genome shotgun (WGS) entry which is preliminary data.</text>
</comment>
<dbReference type="GO" id="GO:0016682">
    <property type="term" value="F:oxidoreductase activity, acting on diphenols and related substances as donors, oxygen as acceptor"/>
    <property type="evidence" value="ECO:0007669"/>
    <property type="project" value="TreeGrafter"/>
</dbReference>
<sequence length="340" mass="37354">MDISLGMDGYLPVIWSLLLAVAIAMYVILDGFDLGIGILFPFARSELEKDQMMNSVAPFWDGNETWLILGGGGLLVAFPLAYSIVMPALYLPVIFMLLALVFRGVAFEFRHVADDSRFLWNIAFAAGSTLAAFFQGMLLGGFVQGIKVADNAFAGGPLDWATPFAALCGIAVVAGYALIGSVWLVMKTDGAAARRARAHAKLLLPVVLAFMAVVSLWTPIAFPRIAERWFTTPNLFYLAPLPLVTLLLAWFVWRWLEEGHENLPFFGVIGLFLLGYLGIGISIFPYLIPPSLTVWETAAPPASQVFMLIGTVFMLPVILGYVAFVYWLFRGKVREGEGYH</sequence>
<evidence type="ECO:0000256" key="4">
    <source>
        <dbReference type="ARBA" id="ARBA00022692"/>
    </source>
</evidence>
<evidence type="ECO:0000256" key="5">
    <source>
        <dbReference type="ARBA" id="ARBA00022989"/>
    </source>
</evidence>
<feature type="transmembrane region" description="Helical" evidence="7">
    <location>
        <begin position="163"/>
        <end position="186"/>
    </location>
</feature>
<feature type="transmembrane region" description="Helical" evidence="7">
    <location>
        <begin position="265"/>
        <end position="288"/>
    </location>
</feature>
<evidence type="ECO:0000256" key="7">
    <source>
        <dbReference type="SAM" id="Phobius"/>
    </source>
</evidence>
<dbReference type="AlphaFoldDB" id="A0A839Z6L7"/>
<dbReference type="PANTHER" id="PTHR43141:SF4">
    <property type="entry name" value="CYTOCHROME BD2 SUBUNIT II"/>
    <property type="match status" value="1"/>
</dbReference>
<dbReference type="GO" id="GO:0070069">
    <property type="term" value="C:cytochrome complex"/>
    <property type="evidence" value="ECO:0007669"/>
    <property type="project" value="TreeGrafter"/>
</dbReference>
<dbReference type="Proteomes" id="UP000533469">
    <property type="component" value="Unassembled WGS sequence"/>
</dbReference>
<dbReference type="NCBIfam" id="TIGR00203">
    <property type="entry name" value="cydB"/>
    <property type="match status" value="1"/>
</dbReference>
<dbReference type="EMBL" id="JACICD010000001">
    <property type="protein sequence ID" value="MBB3769728.1"/>
    <property type="molecule type" value="Genomic_DNA"/>
</dbReference>
<keyword evidence="4 7" id="KW-0812">Transmembrane</keyword>
<protein>
    <submittedName>
        <fullName evidence="8">Cytochrome d ubiquinol oxidase subunit II</fullName>
        <ecNumber evidence="8">1.10.3.-</ecNumber>
    </submittedName>
</protein>
<feature type="transmembrane region" description="Helical" evidence="7">
    <location>
        <begin position="308"/>
        <end position="329"/>
    </location>
</feature>
<dbReference type="GO" id="GO:0019646">
    <property type="term" value="P:aerobic electron transport chain"/>
    <property type="evidence" value="ECO:0007669"/>
    <property type="project" value="TreeGrafter"/>
</dbReference>
<dbReference type="EC" id="1.10.3.-" evidence="8"/>
<keyword evidence="6 7" id="KW-0472">Membrane</keyword>
<feature type="transmembrane region" description="Helical" evidence="7">
    <location>
        <begin position="202"/>
        <end position="222"/>
    </location>
</feature>